<dbReference type="Gene3D" id="3.40.50.720">
    <property type="entry name" value="NAD(P)-binding Rossmann-like Domain"/>
    <property type="match status" value="1"/>
</dbReference>
<dbReference type="SUPFAM" id="SSF51735">
    <property type="entry name" value="NAD(P)-binding Rossmann-fold domains"/>
    <property type="match status" value="1"/>
</dbReference>
<dbReference type="PRINTS" id="PR00081">
    <property type="entry name" value="GDHRDH"/>
</dbReference>
<dbReference type="PANTHER" id="PTHR43431">
    <property type="entry name" value="OXIDOREDUCTASE, SHORT CHAIN DEHYDROGENASE/REDUCTASE FAMILY (AFU_ORTHOLOGUE AFUA_5G14000)"/>
    <property type="match status" value="1"/>
</dbReference>
<dbReference type="Proteomes" id="UP000246303">
    <property type="component" value="Unassembled WGS sequence"/>
</dbReference>
<protein>
    <submittedName>
        <fullName evidence="1">Short-chain dehydrogenase</fullName>
    </submittedName>
</protein>
<comment type="caution">
    <text evidence="1">The sequence shown here is derived from an EMBL/GenBank/DDBJ whole genome shotgun (WGS) entry which is preliminary data.</text>
</comment>
<gene>
    <name evidence="1" type="ORF">CVS29_13825</name>
</gene>
<proteinExistence type="predicted"/>
<name>A0A2V3DR71_9MICC</name>
<dbReference type="Pfam" id="PF00106">
    <property type="entry name" value="adh_short"/>
    <property type="match status" value="1"/>
</dbReference>
<evidence type="ECO:0000313" key="2">
    <source>
        <dbReference type="Proteomes" id="UP000246303"/>
    </source>
</evidence>
<dbReference type="AlphaFoldDB" id="A0A2V3DR71"/>
<dbReference type="OrthoDB" id="9799818at2"/>
<dbReference type="EMBL" id="QHLZ01000009">
    <property type="protein sequence ID" value="PXA64634.1"/>
    <property type="molecule type" value="Genomic_DNA"/>
</dbReference>
<sequence>MPAHALNVFSSIPLVINSSRAYQMKAAEMNKKFVAIMGSGPGVSAGVARKFGANGFTVILLARNPQSLQLRVSELKNAGIEAHGIVADASDAQSLKTAFARIHAEHGILDALVYNAGANTIANPTVLDPADLARDFSINVVGALSCAQLVAPSMIERGTGSILFTGGLLALNPVASRASASISKAGLRNLTFTLGDELAGKGIRVGTVTIGGAVQPGTFFDPDLIAEAYWDLHTGRSTGEILYVKP</sequence>
<organism evidence="1 2">
    <name type="scientific">Arthrobacter psychrochitiniphilus</name>
    <dbReference type="NCBI Taxonomy" id="291045"/>
    <lineage>
        <taxon>Bacteria</taxon>
        <taxon>Bacillati</taxon>
        <taxon>Actinomycetota</taxon>
        <taxon>Actinomycetes</taxon>
        <taxon>Micrococcales</taxon>
        <taxon>Micrococcaceae</taxon>
        <taxon>Arthrobacter</taxon>
    </lineage>
</organism>
<dbReference type="PANTHER" id="PTHR43431:SF1">
    <property type="entry name" value="OS08G0476300 PROTEIN"/>
    <property type="match status" value="1"/>
</dbReference>
<keyword evidence="2" id="KW-1185">Reference proteome</keyword>
<dbReference type="InterPro" id="IPR002347">
    <property type="entry name" value="SDR_fam"/>
</dbReference>
<reference evidence="1 2" key="1">
    <citation type="submission" date="2018-05" db="EMBL/GenBank/DDBJ databases">
        <title>Genetic diversity of glacier-inhabiting Cryobacterium bacteria in China and description of Cryobacterium mengkeensis sp. nov. and Arthrobacter glacialis sp. nov.</title>
        <authorList>
            <person name="Liu Q."/>
            <person name="Xin Y.-H."/>
        </authorList>
    </citation>
    <scope>NUCLEOTIDE SEQUENCE [LARGE SCALE GENOMIC DNA]</scope>
    <source>
        <strain evidence="1 2">GP3</strain>
    </source>
</reference>
<evidence type="ECO:0000313" key="1">
    <source>
        <dbReference type="EMBL" id="PXA64634.1"/>
    </source>
</evidence>
<dbReference type="InterPro" id="IPR036291">
    <property type="entry name" value="NAD(P)-bd_dom_sf"/>
</dbReference>
<accession>A0A2V3DR71</accession>